<evidence type="ECO:0000256" key="1">
    <source>
        <dbReference type="ARBA" id="ARBA00022679"/>
    </source>
</evidence>
<dbReference type="InterPro" id="IPR002934">
    <property type="entry name" value="Polymerase_NTP_transf_dom"/>
</dbReference>
<gene>
    <name evidence="4" type="ORF">IAD15_03400</name>
</gene>
<dbReference type="InterPro" id="IPR043519">
    <property type="entry name" value="NT_sf"/>
</dbReference>
<protein>
    <submittedName>
        <fullName evidence="4">DUF4111 domain-containing protein</fullName>
    </submittedName>
</protein>
<proteinExistence type="predicted"/>
<dbReference type="AlphaFoldDB" id="A0A9D1HLW7"/>
<dbReference type="Gene3D" id="3.30.460.10">
    <property type="entry name" value="Beta Polymerase, domain 2"/>
    <property type="match status" value="1"/>
</dbReference>
<evidence type="ECO:0000313" key="4">
    <source>
        <dbReference type="EMBL" id="HIU13097.1"/>
    </source>
</evidence>
<evidence type="ECO:0000313" key="5">
    <source>
        <dbReference type="Proteomes" id="UP000824175"/>
    </source>
</evidence>
<dbReference type="Proteomes" id="UP000824175">
    <property type="component" value="Unassembled WGS sequence"/>
</dbReference>
<evidence type="ECO:0000259" key="3">
    <source>
        <dbReference type="Pfam" id="PF13427"/>
    </source>
</evidence>
<name>A0A9D1HLW7_9FIRM</name>
<reference evidence="4" key="2">
    <citation type="journal article" date="2021" name="PeerJ">
        <title>Extensive microbial diversity within the chicken gut microbiome revealed by metagenomics and culture.</title>
        <authorList>
            <person name="Gilroy R."/>
            <person name="Ravi A."/>
            <person name="Getino M."/>
            <person name="Pursley I."/>
            <person name="Horton D.L."/>
            <person name="Alikhan N.F."/>
            <person name="Baker D."/>
            <person name="Gharbi K."/>
            <person name="Hall N."/>
            <person name="Watson M."/>
            <person name="Adriaenssens E.M."/>
            <person name="Foster-Nyarko E."/>
            <person name="Jarju S."/>
            <person name="Secka A."/>
            <person name="Antonio M."/>
            <person name="Oren A."/>
            <person name="Chaudhuri R.R."/>
            <person name="La Ragione R."/>
            <person name="Hildebrand F."/>
            <person name="Pallen M.J."/>
        </authorList>
    </citation>
    <scope>NUCLEOTIDE SEQUENCE</scope>
    <source>
        <strain evidence="4">CHK195-11698</strain>
    </source>
</reference>
<dbReference type="SUPFAM" id="SSF81301">
    <property type="entry name" value="Nucleotidyltransferase"/>
    <property type="match status" value="1"/>
</dbReference>
<accession>A0A9D1HLW7</accession>
<feature type="domain" description="Adenylyltransferase AadA C-terminal" evidence="3">
    <location>
        <begin position="142"/>
        <end position="199"/>
    </location>
</feature>
<dbReference type="InterPro" id="IPR025184">
    <property type="entry name" value="AadA_C"/>
</dbReference>
<dbReference type="Pfam" id="PF01909">
    <property type="entry name" value="NTP_transf_2"/>
    <property type="match status" value="1"/>
</dbReference>
<dbReference type="EMBL" id="DVMJ01000023">
    <property type="protein sequence ID" value="HIU13097.1"/>
    <property type="molecule type" value="Genomic_DNA"/>
</dbReference>
<dbReference type="GO" id="GO:0016779">
    <property type="term" value="F:nucleotidyltransferase activity"/>
    <property type="evidence" value="ECO:0007669"/>
    <property type="project" value="InterPro"/>
</dbReference>
<feature type="domain" description="Polymerase nucleotidyl transferase" evidence="2">
    <location>
        <begin position="13"/>
        <end position="59"/>
    </location>
</feature>
<sequence>MFDHLKEISSACFKEHLVGIYIHGSYVLDDFHWDHSDLDVIIVVDQEPELKYKQQFLEELVMMEDILPAGGIELSLLLLADTQHFCHPMPYVFHYSNMHACRARQDPQAYCSAMRGVDPDLACHLRLIRQSGYVLFGRAIEEVFSEVPDSAYLDSVLQDLRVSDEQFLADPAYYLANIGRTLYFLVSGRIVSKKEGRAYAAKIDSGEEGLTLWHSLWQEMSKHLSGDML</sequence>
<reference evidence="4" key="1">
    <citation type="submission" date="2020-10" db="EMBL/GenBank/DDBJ databases">
        <authorList>
            <person name="Gilroy R."/>
        </authorList>
    </citation>
    <scope>NUCLEOTIDE SEQUENCE</scope>
    <source>
        <strain evidence="4">CHK195-11698</strain>
    </source>
</reference>
<organism evidence="4 5">
    <name type="scientific">Candidatus Fimiplasma intestinipullorum</name>
    <dbReference type="NCBI Taxonomy" id="2840825"/>
    <lineage>
        <taxon>Bacteria</taxon>
        <taxon>Bacillati</taxon>
        <taxon>Bacillota</taxon>
        <taxon>Clostridia</taxon>
        <taxon>Eubacteriales</taxon>
        <taxon>Candidatus Fimiplasma</taxon>
    </lineage>
</organism>
<comment type="caution">
    <text evidence="4">The sequence shown here is derived from an EMBL/GenBank/DDBJ whole genome shotgun (WGS) entry which is preliminary data.</text>
</comment>
<dbReference type="Pfam" id="PF13427">
    <property type="entry name" value="AadA_C"/>
    <property type="match status" value="1"/>
</dbReference>
<keyword evidence="1" id="KW-0808">Transferase</keyword>
<evidence type="ECO:0000259" key="2">
    <source>
        <dbReference type="Pfam" id="PF01909"/>
    </source>
</evidence>